<proteinExistence type="inferred from homology"/>
<dbReference type="PhylomeDB" id="T1JHA1"/>
<evidence type="ECO:0000256" key="5">
    <source>
        <dbReference type="ARBA" id="ARBA00023002"/>
    </source>
</evidence>
<dbReference type="InterPro" id="IPR002401">
    <property type="entry name" value="Cyt_P450_E_grp-I"/>
</dbReference>
<evidence type="ECO:0000256" key="6">
    <source>
        <dbReference type="ARBA" id="ARBA00023004"/>
    </source>
</evidence>
<reference evidence="11" key="1">
    <citation type="submission" date="2011-05" db="EMBL/GenBank/DDBJ databases">
        <authorList>
            <person name="Richards S.R."/>
            <person name="Qu J."/>
            <person name="Jiang H."/>
            <person name="Jhangiani S.N."/>
            <person name="Agravi P."/>
            <person name="Goodspeed R."/>
            <person name="Gross S."/>
            <person name="Mandapat C."/>
            <person name="Jackson L."/>
            <person name="Mathew T."/>
            <person name="Pu L."/>
            <person name="Thornton R."/>
            <person name="Saada N."/>
            <person name="Wilczek-Boney K.B."/>
            <person name="Lee S."/>
            <person name="Kovar C."/>
            <person name="Wu Y."/>
            <person name="Scherer S.E."/>
            <person name="Worley K.C."/>
            <person name="Muzny D.M."/>
            <person name="Gibbs R."/>
        </authorList>
    </citation>
    <scope>NUCLEOTIDE SEQUENCE</scope>
    <source>
        <strain evidence="11">Brora</strain>
    </source>
</reference>
<evidence type="ECO:0000256" key="9">
    <source>
        <dbReference type="RuleBase" id="RU000461"/>
    </source>
</evidence>
<dbReference type="PANTHER" id="PTHR24279:SF120">
    <property type="entry name" value="CYTOCHROME P450"/>
    <property type="match status" value="1"/>
</dbReference>
<keyword evidence="3 8" id="KW-0349">Heme</keyword>
<dbReference type="HOGENOM" id="CLU_001570_28_0_1"/>
<comment type="similarity">
    <text evidence="2 9">Belongs to the cytochrome P450 family.</text>
</comment>
<dbReference type="PROSITE" id="PS00086">
    <property type="entry name" value="CYTOCHROME_P450"/>
    <property type="match status" value="1"/>
</dbReference>
<evidence type="ECO:0000256" key="2">
    <source>
        <dbReference type="ARBA" id="ARBA00010617"/>
    </source>
</evidence>
<dbReference type="GO" id="GO:0005506">
    <property type="term" value="F:iron ion binding"/>
    <property type="evidence" value="ECO:0007669"/>
    <property type="project" value="InterPro"/>
</dbReference>
<dbReference type="GO" id="GO:0004497">
    <property type="term" value="F:monooxygenase activity"/>
    <property type="evidence" value="ECO:0007669"/>
    <property type="project" value="UniProtKB-KW"/>
</dbReference>
<dbReference type="CDD" id="cd11054">
    <property type="entry name" value="CYP24A1-like"/>
    <property type="match status" value="1"/>
</dbReference>
<dbReference type="GO" id="GO:0020037">
    <property type="term" value="F:heme binding"/>
    <property type="evidence" value="ECO:0007669"/>
    <property type="project" value="InterPro"/>
</dbReference>
<sequence length="479" mass="55823">MATAIRSFKEIPGPRNWPVFGSLLLYKTEYYSIDKYRETLSKMRAEYGDIVKEHLGSRVVIHLFDPEEVRKIYATEGKKPEVIPLQETVKKYRKMRKFHEGLGNINGDEWYRLRKGIQQFVMKPKITGSYLTSVDETVNELIGEIKKRKNENHYVTDLNVLMSKWNFESSSKIFLESAHGSFDGGQNEVTIEKLIDLNLTVFNLSAQLKYSLPLYKIFSTPKWKKLVKSEDVFMETISIPIKDAIKRIKNMHTEGKLRPGYSFLRHLLSLPELDQEDVFILCFSMMADGLTTTSPAAVTNLYSLSRNPEAQEKLYQEIIGLVGPNEPITEEQLEKMNYLRACIKENFRVFPTGTEVSRIIRQDLVLNNYHVPSGTAVDLNHMEEFMNEKTFPNPKEYRPERWINEIKSINPFLMTQFSHGIRTCPGRRFAEQDLYVLLCRVLQNFRLEYNPNDSPMEQVYGTLMFPDRVPRIAFKPRKI</sequence>
<dbReference type="PANTHER" id="PTHR24279">
    <property type="entry name" value="CYTOCHROME P450"/>
    <property type="match status" value="1"/>
</dbReference>
<evidence type="ECO:0000313" key="10">
    <source>
        <dbReference type="EnsemblMetazoa" id="SMAR013232-PA"/>
    </source>
</evidence>
<keyword evidence="4 8" id="KW-0479">Metal-binding</keyword>
<dbReference type="EMBL" id="JH432223">
    <property type="status" value="NOT_ANNOTATED_CDS"/>
    <property type="molecule type" value="Genomic_DNA"/>
</dbReference>
<evidence type="ECO:0000256" key="7">
    <source>
        <dbReference type="ARBA" id="ARBA00023033"/>
    </source>
</evidence>
<protein>
    <recommendedName>
        <fullName evidence="12">Cytochrome P450</fullName>
    </recommendedName>
</protein>
<evidence type="ECO:0000313" key="11">
    <source>
        <dbReference type="Proteomes" id="UP000014500"/>
    </source>
</evidence>
<feature type="binding site" description="axial binding residue" evidence="8">
    <location>
        <position position="424"/>
    </location>
    <ligand>
        <name>heme</name>
        <dbReference type="ChEBI" id="CHEBI:30413"/>
    </ligand>
    <ligandPart>
        <name>Fe</name>
        <dbReference type="ChEBI" id="CHEBI:18248"/>
    </ligandPart>
</feature>
<dbReference type="Gene3D" id="1.10.630.10">
    <property type="entry name" value="Cytochrome P450"/>
    <property type="match status" value="1"/>
</dbReference>
<evidence type="ECO:0008006" key="12">
    <source>
        <dbReference type="Google" id="ProtNLM"/>
    </source>
</evidence>
<dbReference type="PRINTS" id="PR00463">
    <property type="entry name" value="EP450I"/>
</dbReference>
<keyword evidence="7 9" id="KW-0503">Monooxygenase</keyword>
<dbReference type="EnsemblMetazoa" id="SMAR013232-RA">
    <property type="protein sequence ID" value="SMAR013232-PA"/>
    <property type="gene ID" value="SMAR013232"/>
</dbReference>
<dbReference type="AlphaFoldDB" id="T1JHA1"/>
<evidence type="ECO:0000256" key="3">
    <source>
        <dbReference type="ARBA" id="ARBA00022617"/>
    </source>
</evidence>
<organism evidence="10 11">
    <name type="scientific">Strigamia maritima</name>
    <name type="common">European centipede</name>
    <name type="synonym">Geophilus maritimus</name>
    <dbReference type="NCBI Taxonomy" id="126957"/>
    <lineage>
        <taxon>Eukaryota</taxon>
        <taxon>Metazoa</taxon>
        <taxon>Ecdysozoa</taxon>
        <taxon>Arthropoda</taxon>
        <taxon>Myriapoda</taxon>
        <taxon>Chilopoda</taxon>
        <taxon>Pleurostigmophora</taxon>
        <taxon>Geophilomorpha</taxon>
        <taxon>Linotaeniidae</taxon>
        <taxon>Strigamia</taxon>
    </lineage>
</organism>
<dbReference type="InterPro" id="IPR050479">
    <property type="entry name" value="CYP11_CYP27_families"/>
</dbReference>
<comment type="cofactor">
    <cofactor evidence="1 8">
        <name>heme</name>
        <dbReference type="ChEBI" id="CHEBI:30413"/>
    </cofactor>
</comment>
<dbReference type="InterPro" id="IPR001128">
    <property type="entry name" value="Cyt_P450"/>
</dbReference>
<keyword evidence="5 9" id="KW-0560">Oxidoreductase</keyword>
<name>T1JHA1_STRMM</name>
<reference evidence="10" key="2">
    <citation type="submission" date="2015-02" db="UniProtKB">
        <authorList>
            <consortium name="EnsemblMetazoa"/>
        </authorList>
    </citation>
    <scope>IDENTIFICATION</scope>
</reference>
<evidence type="ECO:0000256" key="8">
    <source>
        <dbReference type="PIRSR" id="PIRSR602401-1"/>
    </source>
</evidence>
<dbReference type="GO" id="GO:0016705">
    <property type="term" value="F:oxidoreductase activity, acting on paired donors, with incorporation or reduction of molecular oxygen"/>
    <property type="evidence" value="ECO:0007669"/>
    <property type="project" value="InterPro"/>
</dbReference>
<dbReference type="InterPro" id="IPR036396">
    <property type="entry name" value="Cyt_P450_sf"/>
</dbReference>
<evidence type="ECO:0000256" key="1">
    <source>
        <dbReference type="ARBA" id="ARBA00001971"/>
    </source>
</evidence>
<evidence type="ECO:0000256" key="4">
    <source>
        <dbReference type="ARBA" id="ARBA00022723"/>
    </source>
</evidence>
<dbReference type="eggNOG" id="KOG0159">
    <property type="taxonomic scope" value="Eukaryota"/>
</dbReference>
<accession>T1JHA1</accession>
<dbReference type="Proteomes" id="UP000014500">
    <property type="component" value="Unassembled WGS sequence"/>
</dbReference>
<dbReference type="Pfam" id="PF00067">
    <property type="entry name" value="p450"/>
    <property type="match status" value="1"/>
</dbReference>
<dbReference type="STRING" id="126957.T1JHA1"/>
<dbReference type="InterPro" id="IPR017972">
    <property type="entry name" value="Cyt_P450_CS"/>
</dbReference>
<dbReference type="SUPFAM" id="SSF48264">
    <property type="entry name" value="Cytochrome P450"/>
    <property type="match status" value="1"/>
</dbReference>
<keyword evidence="6 8" id="KW-0408">Iron</keyword>
<dbReference type="OMA" id="HGTRMCA"/>
<keyword evidence="11" id="KW-1185">Reference proteome</keyword>